<accession>A0A419X3A5</accession>
<sequence>MENKVSFVLSEEENTQIMNALSVLTSVLEPKLTHLSADDKKELPKMGNKTVAFVEKSLEYADQYPDYIPNFIDVNEAKIDLQSVRQLRQLFLPLERITNGVDSTITLAGSEAFTSSLSIYKVLKNAAVMGQSGASEAAADLGSRFPGKKKTNAETAE</sequence>
<proteinExistence type="predicted"/>
<keyword evidence="3" id="KW-1185">Reference proteome</keyword>
<dbReference type="Proteomes" id="UP000284531">
    <property type="component" value="Unassembled WGS sequence"/>
</dbReference>
<feature type="region of interest" description="Disordered" evidence="1">
    <location>
        <begin position="137"/>
        <end position="157"/>
    </location>
</feature>
<organism evidence="2 3">
    <name type="scientific">Marinifilum flexuosum</name>
    <dbReference type="NCBI Taxonomy" id="1117708"/>
    <lineage>
        <taxon>Bacteria</taxon>
        <taxon>Pseudomonadati</taxon>
        <taxon>Bacteroidota</taxon>
        <taxon>Bacteroidia</taxon>
        <taxon>Marinilabiliales</taxon>
        <taxon>Marinifilaceae</taxon>
    </lineage>
</organism>
<name>A0A419X3A5_9BACT</name>
<gene>
    <name evidence="2" type="ORF">BXY64_2274</name>
</gene>
<comment type="caution">
    <text evidence="2">The sequence shown here is derived from an EMBL/GenBank/DDBJ whole genome shotgun (WGS) entry which is preliminary data.</text>
</comment>
<evidence type="ECO:0000256" key="1">
    <source>
        <dbReference type="SAM" id="MobiDB-lite"/>
    </source>
</evidence>
<reference evidence="2 3" key="1">
    <citation type="submission" date="2018-09" db="EMBL/GenBank/DDBJ databases">
        <title>Genomic Encyclopedia of Archaeal and Bacterial Type Strains, Phase II (KMG-II): from individual species to whole genera.</title>
        <authorList>
            <person name="Goeker M."/>
        </authorList>
    </citation>
    <scope>NUCLEOTIDE SEQUENCE [LARGE SCALE GENOMIC DNA]</scope>
    <source>
        <strain evidence="2 3">DSM 21950</strain>
    </source>
</reference>
<protein>
    <submittedName>
        <fullName evidence="2">Uncharacterized protein</fullName>
    </submittedName>
</protein>
<evidence type="ECO:0000313" key="3">
    <source>
        <dbReference type="Proteomes" id="UP000284531"/>
    </source>
</evidence>
<dbReference type="RefSeq" id="WP_120240046.1">
    <property type="nucleotide sequence ID" value="NZ_RAPQ01000009.1"/>
</dbReference>
<dbReference type="AlphaFoldDB" id="A0A419X3A5"/>
<dbReference type="OrthoDB" id="5952844at2"/>
<evidence type="ECO:0000313" key="2">
    <source>
        <dbReference type="EMBL" id="RKE02191.1"/>
    </source>
</evidence>
<dbReference type="EMBL" id="RAPQ01000009">
    <property type="protein sequence ID" value="RKE02191.1"/>
    <property type="molecule type" value="Genomic_DNA"/>
</dbReference>